<feature type="transmembrane region" description="Helical" evidence="1">
    <location>
        <begin position="40"/>
        <end position="61"/>
    </location>
</feature>
<proteinExistence type="predicted"/>
<sequence length="113" mass="12561">MVVRQEESLFGCQHPSSLQQFTPTSHILYWRCALITSARLCVSTEVFPTLFVASLTLGFFRSSQVQLQSSAVFSISRVHCVGSSMLVTIPILLGIMALPFLSLIRARDPRSSR</sequence>
<keyword evidence="1" id="KW-1133">Transmembrane helix</keyword>
<evidence type="ECO:0000313" key="2">
    <source>
        <dbReference type="EMBL" id="KAJ7727375.1"/>
    </source>
</evidence>
<protein>
    <submittedName>
        <fullName evidence="2">Uncharacterized protein</fullName>
    </submittedName>
</protein>
<keyword evidence="1" id="KW-0812">Transmembrane</keyword>
<dbReference type="Proteomes" id="UP001215598">
    <property type="component" value="Unassembled WGS sequence"/>
</dbReference>
<name>A0AAD7HSI0_9AGAR</name>
<feature type="transmembrane region" description="Helical" evidence="1">
    <location>
        <begin position="81"/>
        <end position="104"/>
    </location>
</feature>
<evidence type="ECO:0000256" key="1">
    <source>
        <dbReference type="SAM" id="Phobius"/>
    </source>
</evidence>
<keyword evidence="1" id="KW-0472">Membrane</keyword>
<comment type="caution">
    <text evidence="2">The sequence shown here is derived from an EMBL/GenBank/DDBJ whole genome shotgun (WGS) entry which is preliminary data.</text>
</comment>
<organism evidence="2 3">
    <name type="scientific">Mycena metata</name>
    <dbReference type="NCBI Taxonomy" id="1033252"/>
    <lineage>
        <taxon>Eukaryota</taxon>
        <taxon>Fungi</taxon>
        <taxon>Dikarya</taxon>
        <taxon>Basidiomycota</taxon>
        <taxon>Agaricomycotina</taxon>
        <taxon>Agaricomycetes</taxon>
        <taxon>Agaricomycetidae</taxon>
        <taxon>Agaricales</taxon>
        <taxon>Marasmiineae</taxon>
        <taxon>Mycenaceae</taxon>
        <taxon>Mycena</taxon>
    </lineage>
</organism>
<evidence type="ECO:0000313" key="3">
    <source>
        <dbReference type="Proteomes" id="UP001215598"/>
    </source>
</evidence>
<gene>
    <name evidence="2" type="ORF">B0H16DRAFT_257799</name>
</gene>
<keyword evidence="3" id="KW-1185">Reference proteome</keyword>
<reference evidence="2" key="1">
    <citation type="submission" date="2023-03" db="EMBL/GenBank/DDBJ databases">
        <title>Massive genome expansion in bonnet fungi (Mycena s.s.) driven by repeated elements and novel gene families across ecological guilds.</title>
        <authorList>
            <consortium name="Lawrence Berkeley National Laboratory"/>
            <person name="Harder C.B."/>
            <person name="Miyauchi S."/>
            <person name="Viragh M."/>
            <person name="Kuo A."/>
            <person name="Thoen E."/>
            <person name="Andreopoulos B."/>
            <person name="Lu D."/>
            <person name="Skrede I."/>
            <person name="Drula E."/>
            <person name="Henrissat B."/>
            <person name="Morin E."/>
            <person name="Kohler A."/>
            <person name="Barry K."/>
            <person name="LaButti K."/>
            <person name="Morin E."/>
            <person name="Salamov A."/>
            <person name="Lipzen A."/>
            <person name="Mereny Z."/>
            <person name="Hegedus B."/>
            <person name="Baldrian P."/>
            <person name="Stursova M."/>
            <person name="Weitz H."/>
            <person name="Taylor A."/>
            <person name="Grigoriev I.V."/>
            <person name="Nagy L.G."/>
            <person name="Martin F."/>
            <person name="Kauserud H."/>
        </authorList>
    </citation>
    <scope>NUCLEOTIDE SEQUENCE</scope>
    <source>
        <strain evidence="2">CBHHK182m</strain>
    </source>
</reference>
<dbReference type="EMBL" id="JARKIB010000180">
    <property type="protein sequence ID" value="KAJ7727375.1"/>
    <property type="molecule type" value="Genomic_DNA"/>
</dbReference>
<accession>A0AAD7HSI0</accession>
<dbReference type="AlphaFoldDB" id="A0AAD7HSI0"/>